<organism evidence="1 2">
    <name type="scientific">Halomonas piscis</name>
    <dbReference type="NCBI Taxonomy" id="3031727"/>
    <lineage>
        <taxon>Bacteria</taxon>
        <taxon>Pseudomonadati</taxon>
        <taxon>Pseudomonadota</taxon>
        <taxon>Gammaproteobacteria</taxon>
        <taxon>Oceanospirillales</taxon>
        <taxon>Halomonadaceae</taxon>
        <taxon>Halomonas</taxon>
    </lineage>
</organism>
<dbReference type="RefSeq" id="WP_311884850.1">
    <property type="nucleotide sequence ID" value="NZ_CP119391.1"/>
</dbReference>
<evidence type="ECO:0000313" key="1">
    <source>
        <dbReference type="EMBL" id="WNK20964.1"/>
    </source>
</evidence>
<dbReference type="Proteomes" id="UP001301869">
    <property type="component" value="Chromosome"/>
</dbReference>
<keyword evidence="2" id="KW-1185">Reference proteome</keyword>
<proteinExistence type="predicted"/>
<dbReference type="EMBL" id="CP119391">
    <property type="protein sequence ID" value="WNK20964.1"/>
    <property type="molecule type" value="Genomic_DNA"/>
</dbReference>
<accession>A0ABY9Z1D9</accession>
<sequence>MPYVTPPEHEQAQVAAFLDHETTRIDALIAEQQRLIALLKEKRQAVISHAVTKGLDPDVPMKDSGVEWLGDVPAHWDVVALRLTNPHEYVATRRIGSAP</sequence>
<evidence type="ECO:0008006" key="3">
    <source>
        <dbReference type="Google" id="ProtNLM"/>
    </source>
</evidence>
<dbReference type="Gene3D" id="1.10.287.1120">
    <property type="entry name" value="Bipartite methylase S protein"/>
    <property type="match status" value="1"/>
</dbReference>
<dbReference type="SUPFAM" id="SSF116734">
    <property type="entry name" value="DNA methylase specificity domain"/>
    <property type="match status" value="1"/>
</dbReference>
<gene>
    <name evidence="1" type="ORF">P1P91_04615</name>
</gene>
<name>A0ABY9Z1D9_9GAMM</name>
<reference evidence="1 2" key="1">
    <citation type="submission" date="2023-03" db="EMBL/GenBank/DDBJ databases">
        <title>Halomonas sp. nov., isolated from Korean tranditional fermented seafood 'Jeotgal'.</title>
        <authorList>
            <person name="Kim B."/>
            <person name="Shin N.-R."/>
        </authorList>
    </citation>
    <scope>NUCLEOTIDE SEQUENCE [LARGE SCALE GENOMIC DNA]</scope>
    <source>
        <strain evidence="1 2">SG2L-4</strain>
    </source>
</reference>
<protein>
    <recommendedName>
        <fullName evidence="3">Restriction endonuclease subunit S</fullName>
    </recommendedName>
</protein>
<evidence type="ECO:0000313" key="2">
    <source>
        <dbReference type="Proteomes" id="UP001301869"/>
    </source>
</evidence>